<reference evidence="3" key="1">
    <citation type="journal article" date="2018" name="MSphere">
        <title>Fusobacterium Genomics Using MinION and Illumina Sequencing Enables Genome Completion and Correction.</title>
        <authorList>
            <person name="Todd S.M."/>
            <person name="Settlage R.E."/>
            <person name="Lahmers K.K."/>
            <person name="Slade D.J."/>
        </authorList>
    </citation>
    <scope>NUCLEOTIDE SEQUENCE [LARGE SCALE GENOMIC DNA]</scope>
    <source>
        <strain evidence="3">ATCC 9817</strain>
    </source>
</reference>
<dbReference type="InterPro" id="IPR054075">
    <property type="entry name" value="Gp53-like_C"/>
</dbReference>
<evidence type="ECO:0000259" key="1">
    <source>
        <dbReference type="Pfam" id="PF21882"/>
    </source>
</evidence>
<dbReference type="Pfam" id="PF21882">
    <property type="entry name" value="Gp53-like_C"/>
    <property type="match status" value="1"/>
</dbReference>
<evidence type="ECO:0000313" key="2">
    <source>
        <dbReference type="EMBL" id="AVQ18918.1"/>
    </source>
</evidence>
<feature type="domain" description="Putative tail fiber protein gp53-like C-terminal" evidence="1">
    <location>
        <begin position="3"/>
        <end position="63"/>
    </location>
</feature>
<dbReference type="RefSeq" id="WP_005884553.1">
    <property type="nucleotide sequence ID" value="NZ_CP028102.1"/>
</dbReference>
<gene>
    <name evidence="2" type="ORF">C4N19_07340</name>
</gene>
<evidence type="ECO:0000313" key="3">
    <source>
        <dbReference type="Proteomes" id="UP000240258"/>
    </source>
</evidence>
<name>A0ABM6TX68_FUSMR</name>
<accession>A0ABM6TX68</accession>
<dbReference type="EMBL" id="CP028102">
    <property type="protein sequence ID" value="AVQ18918.1"/>
    <property type="molecule type" value="Genomic_DNA"/>
</dbReference>
<proteinExistence type="predicted"/>
<keyword evidence="3" id="KW-1185">Reference proteome</keyword>
<dbReference type="Proteomes" id="UP000240258">
    <property type="component" value="Chromosome"/>
</dbReference>
<organism evidence="2 3">
    <name type="scientific">Fusobacterium mortiferum ATCC 9817</name>
    <dbReference type="NCBI Taxonomy" id="469616"/>
    <lineage>
        <taxon>Bacteria</taxon>
        <taxon>Fusobacteriati</taxon>
        <taxon>Fusobacteriota</taxon>
        <taxon>Fusobacteriia</taxon>
        <taxon>Fusobacteriales</taxon>
        <taxon>Fusobacteriaceae</taxon>
        <taxon>Fusobacterium</taxon>
    </lineage>
</organism>
<sequence>MKANTTIYQTFPKAFKNTNYSVVYQKISADHSNNTPMKTSVKETTRFGVYSYGVSSVDWLAIGV</sequence>
<protein>
    <recommendedName>
        <fullName evidence="1">Putative tail fiber protein gp53-like C-terminal domain-containing protein</fullName>
    </recommendedName>
</protein>
<dbReference type="GeneID" id="62763334"/>